<comment type="caution">
    <text evidence="2">The sequence shown here is derived from an EMBL/GenBank/DDBJ whole genome shotgun (WGS) entry which is preliminary data.</text>
</comment>
<dbReference type="Pfam" id="PF05598">
    <property type="entry name" value="DUF772"/>
    <property type="match status" value="1"/>
</dbReference>
<proteinExistence type="predicted"/>
<evidence type="ECO:0000259" key="1">
    <source>
        <dbReference type="Pfam" id="PF05598"/>
    </source>
</evidence>
<dbReference type="PANTHER" id="PTHR33803">
    <property type="entry name" value="IS1478 TRANSPOSASE"/>
    <property type="match status" value="1"/>
</dbReference>
<dbReference type="PANTHER" id="PTHR33803:SF3">
    <property type="entry name" value="BLL1974 PROTEIN"/>
    <property type="match status" value="1"/>
</dbReference>
<protein>
    <submittedName>
        <fullName evidence="2">Transposase</fullName>
    </submittedName>
</protein>
<reference evidence="2" key="1">
    <citation type="submission" date="2022-10" db="EMBL/GenBank/DDBJ databases">
        <authorList>
            <person name="Yu W.X."/>
        </authorList>
    </citation>
    <scope>NUCLEOTIDE SEQUENCE</scope>
    <source>
        <strain evidence="2">AAT</strain>
    </source>
</reference>
<feature type="domain" description="Transposase InsH N-terminal" evidence="1">
    <location>
        <begin position="3"/>
        <end position="60"/>
    </location>
</feature>
<organism evidence="2 3">
    <name type="scientific">Plebeiibacterium sediminum</name>
    <dbReference type="NCBI Taxonomy" id="2992112"/>
    <lineage>
        <taxon>Bacteria</taxon>
        <taxon>Pseudomonadati</taxon>
        <taxon>Bacteroidota</taxon>
        <taxon>Bacteroidia</taxon>
        <taxon>Marinilabiliales</taxon>
        <taxon>Marinilabiliaceae</taxon>
        <taxon>Plebeiibacterium</taxon>
    </lineage>
</organism>
<dbReference type="Proteomes" id="UP001209229">
    <property type="component" value="Unassembled WGS sequence"/>
</dbReference>
<gene>
    <name evidence="2" type="ORF">OM075_25570</name>
</gene>
<evidence type="ECO:0000313" key="2">
    <source>
        <dbReference type="EMBL" id="MCW3789846.1"/>
    </source>
</evidence>
<sequence>GTPIRTMVGLLLLKRIYNLGDETVIEQWVQNPYFQYFCGEAEFQWKPPCDPSDMVHFRKRIGEQGAEKILEVSINTRRDEIKTTNDVLVDTTAQEKNITYPTDSSY</sequence>
<name>A0AAE3MA44_9BACT</name>
<dbReference type="RefSeq" id="WP_301193382.1">
    <property type="nucleotide sequence ID" value="NZ_JAPDPJ010000297.1"/>
</dbReference>
<accession>A0AAE3MA44</accession>
<evidence type="ECO:0000313" key="3">
    <source>
        <dbReference type="Proteomes" id="UP001209229"/>
    </source>
</evidence>
<feature type="non-terminal residue" evidence="2">
    <location>
        <position position="1"/>
    </location>
</feature>
<keyword evidence="3" id="KW-1185">Reference proteome</keyword>
<dbReference type="EMBL" id="JAPDPJ010000297">
    <property type="protein sequence ID" value="MCW3789846.1"/>
    <property type="molecule type" value="Genomic_DNA"/>
</dbReference>
<dbReference type="AlphaFoldDB" id="A0AAE3MA44"/>
<dbReference type="InterPro" id="IPR008490">
    <property type="entry name" value="Transposase_InsH_N"/>
</dbReference>